<evidence type="ECO:0000256" key="1">
    <source>
        <dbReference type="SAM" id="MobiDB-lite"/>
    </source>
</evidence>
<feature type="chain" id="PRO_5012723455" evidence="2">
    <location>
        <begin position="16"/>
        <end position="105"/>
    </location>
</feature>
<dbReference type="WBParaSite" id="ALUE_0000765601-mRNA-1">
    <property type="protein sequence ID" value="ALUE_0000765601-mRNA-1"/>
    <property type="gene ID" value="ALUE_0000765601"/>
</dbReference>
<evidence type="ECO:0000313" key="4">
    <source>
        <dbReference type="WBParaSite" id="ALUE_0000765601-mRNA-1"/>
    </source>
</evidence>
<feature type="region of interest" description="Disordered" evidence="1">
    <location>
        <begin position="81"/>
        <end position="105"/>
    </location>
</feature>
<dbReference type="Proteomes" id="UP000036681">
    <property type="component" value="Unplaced"/>
</dbReference>
<dbReference type="AlphaFoldDB" id="A0A0M3HWT2"/>
<accession>A0A0M3HWT2</accession>
<keyword evidence="3" id="KW-1185">Reference proteome</keyword>
<sequence>MKLFFLACFVSATIAEIPKFAQSVATRSTGAKGIFFCGKNPAGDTLACAYAKHTICKQKETGTKESLRAVIGLEVNSFVTNDSSQRDREKRKRMKKKGYDNSDID</sequence>
<reference evidence="4" key="1">
    <citation type="submission" date="2017-02" db="UniProtKB">
        <authorList>
            <consortium name="WormBaseParasite"/>
        </authorList>
    </citation>
    <scope>IDENTIFICATION</scope>
</reference>
<protein>
    <submittedName>
        <fullName evidence="4">Uncharacterized protein</fullName>
    </submittedName>
</protein>
<keyword evidence="2" id="KW-0732">Signal</keyword>
<proteinExistence type="predicted"/>
<feature type="signal peptide" evidence="2">
    <location>
        <begin position="1"/>
        <end position="15"/>
    </location>
</feature>
<evidence type="ECO:0000313" key="3">
    <source>
        <dbReference type="Proteomes" id="UP000036681"/>
    </source>
</evidence>
<name>A0A0M3HWT2_ASCLU</name>
<organism evidence="3 4">
    <name type="scientific">Ascaris lumbricoides</name>
    <name type="common">Giant roundworm</name>
    <dbReference type="NCBI Taxonomy" id="6252"/>
    <lineage>
        <taxon>Eukaryota</taxon>
        <taxon>Metazoa</taxon>
        <taxon>Ecdysozoa</taxon>
        <taxon>Nematoda</taxon>
        <taxon>Chromadorea</taxon>
        <taxon>Rhabditida</taxon>
        <taxon>Spirurina</taxon>
        <taxon>Ascaridomorpha</taxon>
        <taxon>Ascaridoidea</taxon>
        <taxon>Ascarididae</taxon>
        <taxon>Ascaris</taxon>
    </lineage>
</organism>
<evidence type="ECO:0000256" key="2">
    <source>
        <dbReference type="SAM" id="SignalP"/>
    </source>
</evidence>